<dbReference type="PROSITE" id="PS50076">
    <property type="entry name" value="DNAJ_2"/>
    <property type="match status" value="1"/>
</dbReference>
<dbReference type="InterPro" id="IPR001623">
    <property type="entry name" value="DnaJ_domain"/>
</dbReference>
<dbReference type="CDD" id="cd06257">
    <property type="entry name" value="DnaJ"/>
    <property type="match status" value="1"/>
</dbReference>
<dbReference type="SUPFAM" id="SSF46565">
    <property type="entry name" value="Chaperone J-domain"/>
    <property type="match status" value="1"/>
</dbReference>
<keyword evidence="1" id="KW-0963">Cytoplasm</keyword>
<accession>A0A0W0Z1E4</accession>
<dbReference type="InterPro" id="IPR002939">
    <property type="entry name" value="DnaJ_C"/>
</dbReference>
<dbReference type="EMBL" id="LNYW01000031">
    <property type="protein sequence ID" value="KTD62687.1"/>
    <property type="molecule type" value="Genomic_DNA"/>
</dbReference>
<dbReference type="SUPFAM" id="SSF49493">
    <property type="entry name" value="HSP40/DnaJ peptide-binding domain"/>
    <property type="match status" value="2"/>
</dbReference>
<evidence type="ECO:0000259" key="4">
    <source>
        <dbReference type="PROSITE" id="PS50076"/>
    </source>
</evidence>
<dbReference type="Pfam" id="PF01556">
    <property type="entry name" value="DnaJ_C"/>
    <property type="match status" value="1"/>
</dbReference>
<dbReference type="RefSeq" id="WP_018577837.1">
    <property type="nucleotide sequence ID" value="NZ_KB892414.1"/>
</dbReference>
<dbReference type="AlphaFoldDB" id="A0A0W0Z1E4"/>
<evidence type="ECO:0000313" key="5">
    <source>
        <dbReference type="EMBL" id="KTD62687.1"/>
    </source>
</evidence>
<keyword evidence="6" id="KW-1185">Reference proteome</keyword>
<evidence type="ECO:0000256" key="1">
    <source>
        <dbReference type="ARBA" id="ARBA00022490"/>
    </source>
</evidence>
<evidence type="ECO:0000256" key="2">
    <source>
        <dbReference type="ARBA" id="ARBA00023125"/>
    </source>
</evidence>
<evidence type="ECO:0000313" key="6">
    <source>
        <dbReference type="Proteomes" id="UP000054600"/>
    </source>
</evidence>
<dbReference type="GO" id="GO:0042026">
    <property type="term" value="P:protein refolding"/>
    <property type="evidence" value="ECO:0007669"/>
    <property type="project" value="TreeGrafter"/>
</dbReference>
<dbReference type="PRINTS" id="PR00625">
    <property type="entry name" value="JDOMAIN"/>
</dbReference>
<dbReference type="Proteomes" id="UP000054600">
    <property type="component" value="Unassembled WGS sequence"/>
</dbReference>
<dbReference type="FunFam" id="2.60.260.20:FF:000008">
    <property type="entry name" value="Curved DNA-binding protein"/>
    <property type="match status" value="1"/>
</dbReference>
<dbReference type="InterPro" id="IPR008971">
    <property type="entry name" value="HSP40/DnaJ_pept-bd"/>
</dbReference>
<dbReference type="GO" id="GO:0005737">
    <property type="term" value="C:cytoplasm"/>
    <property type="evidence" value="ECO:0007669"/>
    <property type="project" value="TreeGrafter"/>
</dbReference>
<reference evidence="5 6" key="1">
    <citation type="submission" date="2015-11" db="EMBL/GenBank/DDBJ databases">
        <title>Genomic analysis of 38 Legionella species identifies large and diverse effector repertoires.</title>
        <authorList>
            <person name="Burstein D."/>
            <person name="Amaro F."/>
            <person name="Zusman T."/>
            <person name="Lifshitz Z."/>
            <person name="Cohen O."/>
            <person name="Gilbert J.A."/>
            <person name="Pupko T."/>
            <person name="Shuman H.A."/>
            <person name="Segal G."/>
        </authorList>
    </citation>
    <scope>NUCLEOTIDE SEQUENCE [LARGE SCALE GENOMIC DNA]</scope>
    <source>
        <strain evidence="5 6">ATCC 49655</strain>
    </source>
</reference>
<evidence type="ECO:0000256" key="3">
    <source>
        <dbReference type="ARBA" id="ARBA00023186"/>
    </source>
</evidence>
<dbReference type="PANTHER" id="PTHR43096">
    <property type="entry name" value="DNAJ HOMOLOG 1, MITOCHONDRIAL-RELATED"/>
    <property type="match status" value="1"/>
</dbReference>
<dbReference type="PATRIC" id="fig|1122169.6.peg.1124"/>
<dbReference type="SMART" id="SM00271">
    <property type="entry name" value="DnaJ"/>
    <property type="match status" value="1"/>
</dbReference>
<dbReference type="Gene3D" id="2.60.260.20">
    <property type="entry name" value="Urease metallochaperone UreE, N-terminal domain"/>
    <property type="match status" value="2"/>
</dbReference>
<feature type="domain" description="J" evidence="4">
    <location>
        <begin position="4"/>
        <end position="68"/>
    </location>
</feature>
<dbReference type="GO" id="GO:0051082">
    <property type="term" value="F:unfolded protein binding"/>
    <property type="evidence" value="ECO:0007669"/>
    <property type="project" value="InterPro"/>
</dbReference>
<dbReference type="InterPro" id="IPR036869">
    <property type="entry name" value="J_dom_sf"/>
</dbReference>
<dbReference type="PANTHER" id="PTHR43096:SF52">
    <property type="entry name" value="DNAJ HOMOLOG 1, MITOCHONDRIAL-RELATED"/>
    <property type="match status" value="1"/>
</dbReference>
<organism evidence="5 6">
    <name type="scientific">Legionella shakespearei DSM 23087</name>
    <dbReference type="NCBI Taxonomy" id="1122169"/>
    <lineage>
        <taxon>Bacteria</taxon>
        <taxon>Pseudomonadati</taxon>
        <taxon>Pseudomonadota</taxon>
        <taxon>Gammaproteobacteria</taxon>
        <taxon>Legionellales</taxon>
        <taxon>Legionellaceae</taxon>
        <taxon>Legionella</taxon>
    </lineage>
</organism>
<gene>
    <name evidence="5" type="primary">cbpA_2</name>
    <name evidence="5" type="ORF">Lsha_0972</name>
</gene>
<comment type="caution">
    <text evidence="5">The sequence shown here is derived from an EMBL/GenBank/DDBJ whole genome shotgun (WGS) entry which is preliminary data.</text>
</comment>
<dbReference type="GO" id="GO:0003677">
    <property type="term" value="F:DNA binding"/>
    <property type="evidence" value="ECO:0007669"/>
    <property type="project" value="UniProtKB-KW"/>
</dbReference>
<dbReference type="OrthoDB" id="9779889at2"/>
<keyword evidence="3" id="KW-0143">Chaperone</keyword>
<name>A0A0W0Z1E4_9GAMM</name>
<dbReference type="eggNOG" id="COG0484">
    <property type="taxonomic scope" value="Bacteria"/>
</dbReference>
<dbReference type="STRING" id="1122169.Lsha_0972"/>
<dbReference type="Pfam" id="PF00226">
    <property type="entry name" value="DnaJ"/>
    <property type="match status" value="1"/>
</dbReference>
<dbReference type="Gene3D" id="1.10.287.110">
    <property type="entry name" value="DnaJ domain"/>
    <property type="match status" value="1"/>
</dbReference>
<keyword evidence="2" id="KW-0238">DNA-binding</keyword>
<sequence length="302" mass="33794">MDKDYYKIMGVSPDASEKDIKTAYRKLARKYHPDISKEPNAEERFKEMGEAYDVLRDTKKRAEYDQYLKHREFNQRAQQSGGYSYSHAGRENPYEDVQFDSDLFESIFGHARRQQQQQPMAGQDYQGKINISLEEAYKGTVKSVQVPVDQGNETKLQTLNVKIPAGIKSGQQVRLAGQGASGFNGGPRGDLYLTVDVLKHPLFDVMDNDIYLTLPVAPWEAALGSTITVPTLGGKIDLKIPAGSQGGQKLRIKDRGLPGSTPGNQYVLLKIITPPATTETEKELYKKMAETMPFNPRDKMGV</sequence>
<proteinExistence type="predicted"/>
<dbReference type="FunFam" id="2.60.260.20:FF:000013">
    <property type="entry name" value="DnaJ subfamily B member 11"/>
    <property type="match status" value="1"/>
</dbReference>
<dbReference type="CDD" id="cd10747">
    <property type="entry name" value="DnaJ_C"/>
    <property type="match status" value="1"/>
</dbReference>
<dbReference type="PROSITE" id="PS00636">
    <property type="entry name" value="DNAJ_1"/>
    <property type="match status" value="1"/>
</dbReference>
<protein>
    <submittedName>
        <fullName evidence="5">Curved DNA binding protein DnaJ</fullName>
    </submittedName>
</protein>
<dbReference type="InterPro" id="IPR018253">
    <property type="entry name" value="DnaJ_domain_CS"/>
</dbReference>